<dbReference type="InterPro" id="IPR052491">
    <property type="entry name" value="TNFRSF10"/>
</dbReference>
<gene>
    <name evidence="11" type="ORF">CUNI_LOCUS19484</name>
</gene>
<dbReference type="EMBL" id="CAJHNH020006612">
    <property type="protein sequence ID" value="CAG5133926.1"/>
    <property type="molecule type" value="Genomic_DNA"/>
</dbReference>
<feature type="transmembrane region" description="Helical" evidence="8">
    <location>
        <begin position="344"/>
        <end position="369"/>
    </location>
</feature>
<evidence type="ECO:0000256" key="1">
    <source>
        <dbReference type="ARBA" id="ARBA00004370"/>
    </source>
</evidence>
<comment type="caution">
    <text evidence="7">Lacks conserved residue(s) required for the propagation of feature annotation.</text>
</comment>
<feature type="repeat" description="TNFR-Cys" evidence="7">
    <location>
        <begin position="214"/>
        <end position="255"/>
    </location>
</feature>
<comment type="caution">
    <text evidence="11">The sequence shown here is derived from an EMBL/GenBank/DDBJ whole genome shotgun (WGS) entry which is preliminary data.</text>
</comment>
<organism evidence="11 12">
    <name type="scientific">Candidula unifasciata</name>
    <dbReference type="NCBI Taxonomy" id="100452"/>
    <lineage>
        <taxon>Eukaryota</taxon>
        <taxon>Metazoa</taxon>
        <taxon>Spiralia</taxon>
        <taxon>Lophotrochozoa</taxon>
        <taxon>Mollusca</taxon>
        <taxon>Gastropoda</taxon>
        <taxon>Heterobranchia</taxon>
        <taxon>Euthyneura</taxon>
        <taxon>Panpulmonata</taxon>
        <taxon>Eupulmonata</taxon>
        <taxon>Stylommatophora</taxon>
        <taxon>Helicina</taxon>
        <taxon>Helicoidea</taxon>
        <taxon>Geomitridae</taxon>
        <taxon>Candidula</taxon>
    </lineage>
</organism>
<dbReference type="OrthoDB" id="10506032at2759"/>
<evidence type="ECO:0000256" key="2">
    <source>
        <dbReference type="ARBA" id="ARBA00022737"/>
    </source>
</evidence>
<evidence type="ECO:0000256" key="7">
    <source>
        <dbReference type="PROSITE-ProRule" id="PRU00206"/>
    </source>
</evidence>
<keyword evidence="4" id="KW-1015">Disulfide bond</keyword>
<accession>A0A8S4A4L7</accession>
<feature type="transmembrane region" description="Helical" evidence="8">
    <location>
        <begin position="302"/>
        <end position="323"/>
    </location>
</feature>
<evidence type="ECO:0000256" key="3">
    <source>
        <dbReference type="ARBA" id="ARBA00023136"/>
    </source>
</evidence>
<evidence type="ECO:0000256" key="9">
    <source>
        <dbReference type="SAM" id="SignalP"/>
    </source>
</evidence>
<keyword evidence="8" id="KW-1133">Transmembrane helix</keyword>
<keyword evidence="12" id="KW-1185">Reference proteome</keyword>
<dbReference type="GO" id="GO:0016020">
    <property type="term" value="C:membrane"/>
    <property type="evidence" value="ECO:0007669"/>
    <property type="project" value="UniProtKB-SubCell"/>
</dbReference>
<feature type="signal peptide" evidence="9">
    <location>
        <begin position="1"/>
        <end position="21"/>
    </location>
</feature>
<dbReference type="PROSITE" id="PS00652">
    <property type="entry name" value="TNFR_NGFR_1"/>
    <property type="match status" value="1"/>
</dbReference>
<feature type="transmembrane region" description="Helical" evidence="8">
    <location>
        <begin position="375"/>
        <end position="397"/>
    </location>
</feature>
<dbReference type="Gene3D" id="2.10.50.10">
    <property type="entry name" value="Tumor Necrosis Factor Receptor, subunit A, domain 2"/>
    <property type="match status" value="1"/>
</dbReference>
<reference evidence="11" key="1">
    <citation type="submission" date="2021-04" db="EMBL/GenBank/DDBJ databases">
        <authorList>
            <consortium name="Molecular Ecology Group"/>
        </authorList>
    </citation>
    <scope>NUCLEOTIDE SEQUENCE</scope>
</reference>
<evidence type="ECO:0000256" key="5">
    <source>
        <dbReference type="ARBA" id="ARBA00023170"/>
    </source>
</evidence>
<feature type="domain" description="TNFR-Cys" evidence="10">
    <location>
        <begin position="214"/>
        <end position="255"/>
    </location>
</feature>
<protein>
    <recommendedName>
        <fullName evidence="10">TNFR-Cys domain-containing protein</fullName>
    </recommendedName>
</protein>
<evidence type="ECO:0000259" key="10">
    <source>
        <dbReference type="PROSITE" id="PS50050"/>
    </source>
</evidence>
<evidence type="ECO:0000256" key="6">
    <source>
        <dbReference type="ARBA" id="ARBA00023180"/>
    </source>
</evidence>
<comment type="subcellular location">
    <subcellularLocation>
        <location evidence="1">Membrane</location>
    </subcellularLocation>
</comment>
<name>A0A8S4A4L7_9EUPU</name>
<dbReference type="PANTHER" id="PTHR46330:SF6">
    <property type="entry name" value="HEMATOPOIETIC DEATH RECEPTOR-RELATED"/>
    <property type="match status" value="1"/>
</dbReference>
<keyword evidence="6" id="KW-0325">Glycoprotein</keyword>
<feature type="chain" id="PRO_5035819737" description="TNFR-Cys domain-containing protein" evidence="9">
    <location>
        <begin position="22"/>
        <end position="440"/>
    </location>
</feature>
<keyword evidence="8" id="KW-0812">Transmembrane</keyword>
<proteinExistence type="predicted"/>
<dbReference type="PROSITE" id="PS50050">
    <property type="entry name" value="TNFR_NGFR_2"/>
    <property type="match status" value="2"/>
</dbReference>
<dbReference type="InterPro" id="IPR001368">
    <property type="entry name" value="TNFR/NGFR_Cys_rich_reg"/>
</dbReference>
<dbReference type="PANTHER" id="PTHR46330">
    <property type="entry name" value="TUMOR NECROSIS FACTOR RECEPTOR SUPERFAMILY MEMBER 10B"/>
    <property type="match status" value="1"/>
</dbReference>
<evidence type="ECO:0000256" key="8">
    <source>
        <dbReference type="SAM" id="Phobius"/>
    </source>
</evidence>
<keyword evidence="2" id="KW-0677">Repeat</keyword>
<evidence type="ECO:0000313" key="12">
    <source>
        <dbReference type="Proteomes" id="UP000678393"/>
    </source>
</evidence>
<feature type="repeat" description="TNFR-Cys" evidence="7">
    <location>
        <begin position="87"/>
        <end position="129"/>
    </location>
</feature>
<sequence length="440" mass="49083">MENTNVVVFTVLLSVCYMVNTEPPCARGEKGHTSQYGLVDCLMCERGTYMPENEHTYQRCFNCTRIENPDVEVLVVACNRFHDAVILCTNGHYRYTAQAPDERDRCEKCSQCPIPEHERGCQGYSNTVCCNPVEGTGTARDGEVLCKKESVVCGPGQFLRTSTDECSPCPAETFMSDHNHVNKKCLQCEQLSENTATHGIIIRPCTRTAPTLFGCEDGYFRDPTQESSQKEVSCTPCRSCDKSLLDCGMFHDVVCVDQDPVTSAAPSDLTQSIGNGQESKHCANDTLTNVPECDRVSQVNTLLVSGTLLFFILSLMSSFKLALGRAETSFHWRQLSGDACKLWLQNYLSMFIALVSYVVLSALLCYGVFCAFAQDYIYACVAGVSVITAICFYLYLFCPNFIKVCLKTCWDKVCSAIQRRQIGISDRWFYTKTSVDNTQN</sequence>
<keyword evidence="9" id="KW-0732">Signal</keyword>
<evidence type="ECO:0000256" key="4">
    <source>
        <dbReference type="ARBA" id="ARBA00023157"/>
    </source>
</evidence>
<keyword evidence="3 8" id="KW-0472">Membrane</keyword>
<dbReference type="AlphaFoldDB" id="A0A8S4A4L7"/>
<feature type="domain" description="TNFR-Cys" evidence="10">
    <location>
        <begin position="87"/>
        <end position="129"/>
    </location>
</feature>
<dbReference type="Proteomes" id="UP000678393">
    <property type="component" value="Unassembled WGS sequence"/>
</dbReference>
<keyword evidence="5" id="KW-0675">Receptor</keyword>
<evidence type="ECO:0000313" key="11">
    <source>
        <dbReference type="EMBL" id="CAG5133926.1"/>
    </source>
</evidence>